<dbReference type="Proteomes" id="UP000295443">
    <property type="component" value="Unassembled WGS sequence"/>
</dbReference>
<dbReference type="RefSeq" id="WP_131447301.1">
    <property type="nucleotide sequence ID" value="NZ_SJZB01000039.1"/>
</dbReference>
<keyword evidence="2" id="KW-1185">Reference proteome</keyword>
<accession>A0A4R1B9B4</accession>
<evidence type="ECO:0000313" key="2">
    <source>
        <dbReference type="Proteomes" id="UP000295443"/>
    </source>
</evidence>
<gene>
    <name evidence="1" type="ORF">EZJ19_10385</name>
</gene>
<dbReference type="OrthoDB" id="8563292at2"/>
<evidence type="ECO:0000313" key="1">
    <source>
        <dbReference type="EMBL" id="TCJ13449.1"/>
    </source>
</evidence>
<proteinExistence type="predicted"/>
<organism evidence="1 2">
    <name type="scientific">Parasulfuritortus cantonensis</name>
    <dbReference type="NCBI Taxonomy" id="2528202"/>
    <lineage>
        <taxon>Bacteria</taxon>
        <taxon>Pseudomonadati</taxon>
        <taxon>Pseudomonadota</taxon>
        <taxon>Betaproteobacteria</taxon>
        <taxon>Nitrosomonadales</taxon>
        <taxon>Thiobacillaceae</taxon>
        <taxon>Parasulfuritortus</taxon>
    </lineage>
</organism>
<comment type="caution">
    <text evidence="1">The sequence shown here is derived from an EMBL/GenBank/DDBJ whole genome shotgun (WGS) entry which is preliminary data.</text>
</comment>
<dbReference type="AlphaFoldDB" id="A0A4R1B9B4"/>
<sequence>MQRPDIHLHRYYSNGAYGRSWGVRMITGIATDPETGLETVSFKGVAGRCRRQAGTCTSKEFVLWAKYEVALNENSWLRVGNDEA</sequence>
<name>A0A4R1B9B4_9PROT</name>
<reference evidence="1 2" key="1">
    <citation type="submission" date="2019-03" db="EMBL/GenBank/DDBJ databases">
        <title>Genome sequence of Thiobacillaceae bacterium LSR1, a sulfur-oxidizing bacterium isolated from freshwater sediment.</title>
        <authorList>
            <person name="Li S."/>
        </authorList>
    </citation>
    <scope>NUCLEOTIDE SEQUENCE [LARGE SCALE GENOMIC DNA]</scope>
    <source>
        <strain evidence="1 2">LSR1</strain>
    </source>
</reference>
<dbReference type="EMBL" id="SJZB01000039">
    <property type="protein sequence ID" value="TCJ13449.1"/>
    <property type="molecule type" value="Genomic_DNA"/>
</dbReference>
<protein>
    <submittedName>
        <fullName evidence="1">Uncharacterized protein</fullName>
    </submittedName>
</protein>